<feature type="transmembrane region" description="Helical" evidence="6">
    <location>
        <begin position="349"/>
        <end position="376"/>
    </location>
</feature>
<sequence length="417" mass="47939">MNKKGERFLSEVTNHIKSKEAKSFVATELDFHMKQAKNMWIEKGLSEEVAEDKAVEQMGSPVKLGQELNKLHKPKVDWFLIGLLVAAMGLGFLPIIAFGHAELLMNKMIFVILGVATAIGLMLLDYRRLEKLGWLFYTIGVLILLMIKCFPTASLNGEPLMKIGSITIDCLMTIPFFFLAWASFFNNSRLKFIYLLMLYVFSLYLFLTTSTLLPIFIYITMVFVMLWWSRLGKKTAWLITMLPICFFIIRDLFSWSAVKEYRIARILGFLNPEHDQWYLRLKEAMSSAGWFGTYGNIKSIPATHTDFVFASLTYYYGYVLTLILVLILSLFVVRIMVISYKINDRYGKLLLVGGVTLFVFHFVYNVGMILGILPLVSISLPFISYGLIPTLFHAFIMGIVLSVYRRKDMSFRMKKTP</sequence>
<dbReference type="InterPro" id="IPR047928">
    <property type="entry name" value="Perm_prefix_1"/>
</dbReference>
<organism evidence="7 8">
    <name type="scientific">Bacillus cereus HuA4-10</name>
    <dbReference type="NCBI Taxonomy" id="1053206"/>
    <lineage>
        <taxon>Bacteria</taxon>
        <taxon>Bacillati</taxon>
        <taxon>Bacillota</taxon>
        <taxon>Bacilli</taxon>
        <taxon>Bacillales</taxon>
        <taxon>Bacillaceae</taxon>
        <taxon>Bacillus</taxon>
        <taxon>Bacillus cereus group</taxon>
    </lineage>
</organism>
<evidence type="ECO:0008006" key="9">
    <source>
        <dbReference type="Google" id="ProtNLM"/>
    </source>
</evidence>
<evidence type="ECO:0000256" key="3">
    <source>
        <dbReference type="ARBA" id="ARBA00022960"/>
    </source>
</evidence>
<keyword evidence="5 6" id="KW-0472">Membrane</keyword>
<dbReference type="EMBL" id="AHEA01000033">
    <property type="protein sequence ID" value="EJQ75807.1"/>
    <property type="molecule type" value="Genomic_DNA"/>
</dbReference>
<accession>J8D8P7</accession>
<feature type="transmembrane region" description="Helical" evidence="6">
    <location>
        <begin position="382"/>
        <end position="404"/>
    </location>
</feature>
<reference evidence="7 8" key="1">
    <citation type="submission" date="2012-04" db="EMBL/GenBank/DDBJ databases">
        <title>The Genome Sequence of Bacillus cereus HuA4-10.</title>
        <authorList>
            <consortium name="The Broad Institute Genome Sequencing Platform"/>
            <consortium name="The Broad Institute Genome Sequencing Center for Infectious Disease"/>
            <person name="Feldgarden M."/>
            <person name="Van der Auwera G.A."/>
            <person name="Mahillon J."/>
            <person name="Duprez V."/>
            <person name="Timmery S."/>
            <person name="Mattelet C."/>
            <person name="Dierick K."/>
            <person name="Sun M."/>
            <person name="Yu Z."/>
            <person name="Zhu L."/>
            <person name="Hu X."/>
            <person name="Shank E.B."/>
            <person name="Swiecicka I."/>
            <person name="Hansen B.M."/>
            <person name="Andrup L."/>
            <person name="Young S.K."/>
            <person name="Zeng Q."/>
            <person name="Gargeya S."/>
            <person name="Fitzgerald M."/>
            <person name="Haas B."/>
            <person name="Abouelleil A."/>
            <person name="Alvarado L."/>
            <person name="Arachchi H.M."/>
            <person name="Berlin A."/>
            <person name="Chapman S.B."/>
            <person name="Goldberg J."/>
            <person name="Griggs A."/>
            <person name="Gujja S."/>
            <person name="Hansen M."/>
            <person name="Howarth C."/>
            <person name="Imamovic A."/>
            <person name="Larimer J."/>
            <person name="McCowen C."/>
            <person name="Montmayeur A."/>
            <person name="Murphy C."/>
            <person name="Neiman D."/>
            <person name="Pearson M."/>
            <person name="Priest M."/>
            <person name="Roberts A."/>
            <person name="Saif S."/>
            <person name="Shea T."/>
            <person name="Sisk P."/>
            <person name="Sykes S."/>
            <person name="Wortman J."/>
            <person name="Nusbaum C."/>
            <person name="Birren B."/>
        </authorList>
    </citation>
    <scope>NUCLEOTIDE SEQUENCE [LARGE SCALE GENOMIC DNA]</scope>
    <source>
        <strain evidence="7 8">HuA4-10</strain>
    </source>
</reference>
<feature type="transmembrane region" description="Helical" evidence="6">
    <location>
        <begin position="78"/>
        <end position="98"/>
    </location>
</feature>
<feature type="transmembrane region" description="Helical" evidence="6">
    <location>
        <begin position="213"/>
        <end position="229"/>
    </location>
</feature>
<evidence type="ECO:0000256" key="2">
    <source>
        <dbReference type="ARBA" id="ARBA00022692"/>
    </source>
</evidence>
<evidence type="ECO:0000256" key="4">
    <source>
        <dbReference type="ARBA" id="ARBA00022989"/>
    </source>
</evidence>
<dbReference type="GO" id="GO:0015648">
    <property type="term" value="F:lipid-linked peptidoglycan transporter activity"/>
    <property type="evidence" value="ECO:0007669"/>
    <property type="project" value="TreeGrafter"/>
</dbReference>
<keyword evidence="3" id="KW-0133">Cell shape</keyword>
<feature type="transmembrane region" description="Helical" evidence="6">
    <location>
        <begin position="315"/>
        <end position="337"/>
    </location>
</feature>
<dbReference type="Proteomes" id="UP000006977">
    <property type="component" value="Unassembled WGS sequence"/>
</dbReference>
<feature type="transmembrane region" description="Helical" evidence="6">
    <location>
        <begin position="192"/>
        <end position="207"/>
    </location>
</feature>
<feature type="transmembrane region" description="Helical" evidence="6">
    <location>
        <begin position="236"/>
        <end position="253"/>
    </location>
</feature>
<feature type="transmembrane region" description="Helical" evidence="6">
    <location>
        <begin position="104"/>
        <end position="123"/>
    </location>
</feature>
<keyword evidence="2 6" id="KW-0812">Transmembrane</keyword>
<dbReference type="AlphaFoldDB" id="J8D8P7"/>
<dbReference type="GO" id="GO:0032153">
    <property type="term" value="C:cell division site"/>
    <property type="evidence" value="ECO:0007669"/>
    <property type="project" value="TreeGrafter"/>
</dbReference>
<dbReference type="PATRIC" id="fig|1053206.3.peg.4549"/>
<dbReference type="GO" id="GO:0008360">
    <property type="term" value="P:regulation of cell shape"/>
    <property type="evidence" value="ECO:0007669"/>
    <property type="project" value="UniProtKB-KW"/>
</dbReference>
<evidence type="ECO:0000313" key="7">
    <source>
        <dbReference type="EMBL" id="EJQ75807.1"/>
    </source>
</evidence>
<dbReference type="PANTHER" id="PTHR30474">
    <property type="entry name" value="CELL CYCLE PROTEIN"/>
    <property type="match status" value="1"/>
</dbReference>
<protein>
    <recommendedName>
        <fullName evidence="9">Cell division protein FtsW</fullName>
    </recommendedName>
</protein>
<feature type="transmembrane region" description="Helical" evidence="6">
    <location>
        <begin position="135"/>
        <end position="154"/>
    </location>
</feature>
<dbReference type="GO" id="GO:0051301">
    <property type="term" value="P:cell division"/>
    <property type="evidence" value="ECO:0007669"/>
    <property type="project" value="InterPro"/>
</dbReference>
<dbReference type="HOGENOM" id="CLU_029243_7_0_9"/>
<keyword evidence="4 6" id="KW-1133">Transmembrane helix</keyword>
<name>J8D8P7_BACCE</name>
<evidence type="ECO:0000256" key="5">
    <source>
        <dbReference type="ARBA" id="ARBA00023136"/>
    </source>
</evidence>
<gene>
    <name evidence="7" type="ORF">IGC_04458</name>
</gene>
<evidence type="ECO:0000256" key="6">
    <source>
        <dbReference type="SAM" id="Phobius"/>
    </source>
</evidence>
<evidence type="ECO:0000256" key="1">
    <source>
        <dbReference type="ARBA" id="ARBA00004141"/>
    </source>
</evidence>
<comment type="caution">
    <text evidence="7">The sequence shown here is derived from an EMBL/GenBank/DDBJ whole genome shotgun (WGS) entry which is preliminary data.</text>
</comment>
<proteinExistence type="predicted"/>
<evidence type="ECO:0000313" key="8">
    <source>
        <dbReference type="Proteomes" id="UP000006977"/>
    </source>
</evidence>
<dbReference type="Pfam" id="PF01098">
    <property type="entry name" value="FTSW_RODA_SPOVE"/>
    <property type="match status" value="1"/>
</dbReference>
<dbReference type="PANTHER" id="PTHR30474:SF1">
    <property type="entry name" value="PEPTIDOGLYCAN GLYCOSYLTRANSFERASE MRDB"/>
    <property type="match status" value="1"/>
</dbReference>
<comment type="subcellular location">
    <subcellularLocation>
        <location evidence="1">Membrane</location>
        <topology evidence="1">Multi-pass membrane protein</topology>
    </subcellularLocation>
</comment>
<dbReference type="RefSeq" id="WP_002150081.1">
    <property type="nucleotide sequence ID" value="NZ_JH792148.1"/>
</dbReference>
<feature type="transmembrane region" description="Helical" evidence="6">
    <location>
        <begin position="166"/>
        <end position="185"/>
    </location>
</feature>
<dbReference type="InterPro" id="IPR001182">
    <property type="entry name" value="FtsW/RodA"/>
</dbReference>
<dbReference type="GO" id="GO:0005886">
    <property type="term" value="C:plasma membrane"/>
    <property type="evidence" value="ECO:0007669"/>
    <property type="project" value="TreeGrafter"/>
</dbReference>
<dbReference type="NCBIfam" id="NF038403">
    <property type="entry name" value="perm_prefix_1"/>
    <property type="match status" value="1"/>
</dbReference>